<keyword evidence="2" id="KW-0560">Oxidoreductase</keyword>
<evidence type="ECO:0000256" key="4">
    <source>
        <dbReference type="SAM" id="SignalP"/>
    </source>
</evidence>
<dbReference type="Proteomes" id="UP000694867">
    <property type="component" value="Unplaced"/>
</dbReference>
<evidence type="ECO:0000256" key="2">
    <source>
        <dbReference type="ARBA" id="ARBA00023002"/>
    </source>
</evidence>
<dbReference type="Gene3D" id="3.40.50.720">
    <property type="entry name" value="NAD(P)-binding Rossmann-like Domain"/>
    <property type="match status" value="1"/>
</dbReference>
<organism evidence="5 6">
    <name type="scientific">Galendromus occidentalis</name>
    <name type="common">western predatory mite</name>
    <dbReference type="NCBI Taxonomy" id="34638"/>
    <lineage>
        <taxon>Eukaryota</taxon>
        <taxon>Metazoa</taxon>
        <taxon>Ecdysozoa</taxon>
        <taxon>Arthropoda</taxon>
        <taxon>Chelicerata</taxon>
        <taxon>Arachnida</taxon>
        <taxon>Acari</taxon>
        <taxon>Parasitiformes</taxon>
        <taxon>Mesostigmata</taxon>
        <taxon>Gamasina</taxon>
        <taxon>Phytoseioidea</taxon>
        <taxon>Phytoseiidae</taxon>
        <taxon>Typhlodrominae</taxon>
        <taxon>Galendromus</taxon>
    </lineage>
</organism>
<dbReference type="PANTHER" id="PTHR24322:SF736">
    <property type="entry name" value="RETINOL DEHYDROGENASE 10"/>
    <property type="match status" value="1"/>
</dbReference>
<dbReference type="PRINTS" id="PR00080">
    <property type="entry name" value="SDRFAMILY"/>
</dbReference>
<reference evidence="6" key="1">
    <citation type="submission" date="2025-08" db="UniProtKB">
        <authorList>
            <consortium name="RefSeq"/>
        </authorList>
    </citation>
    <scope>IDENTIFICATION</scope>
</reference>
<keyword evidence="5" id="KW-1185">Reference proteome</keyword>
<dbReference type="InterPro" id="IPR002347">
    <property type="entry name" value="SDR_fam"/>
</dbReference>
<dbReference type="GeneID" id="100905181"/>
<dbReference type="PRINTS" id="PR00081">
    <property type="entry name" value="GDHRDH"/>
</dbReference>
<dbReference type="GO" id="GO:0016616">
    <property type="term" value="F:oxidoreductase activity, acting on the CH-OH group of donors, NAD or NADP as acceptor"/>
    <property type="evidence" value="ECO:0007669"/>
    <property type="project" value="TreeGrafter"/>
</dbReference>
<dbReference type="AlphaFoldDB" id="A0AAJ6QRZ7"/>
<dbReference type="GO" id="GO:0005811">
    <property type="term" value="C:lipid droplet"/>
    <property type="evidence" value="ECO:0007669"/>
    <property type="project" value="TreeGrafter"/>
</dbReference>
<feature type="signal peptide" evidence="4">
    <location>
        <begin position="1"/>
        <end position="17"/>
    </location>
</feature>
<accession>A0AAJ6QRZ7</accession>
<dbReference type="Pfam" id="PF00106">
    <property type="entry name" value="adh_short"/>
    <property type="match status" value="1"/>
</dbReference>
<proteinExistence type="inferred from homology"/>
<feature type="chain" id="PRO_5042537099" evidence="4">
    <location>
        <begin position="18"/>
        <end position="329"/>
    </location>
</feature>
<dbReference type="InterPro" id="IPR036291">
    <property type="entry name" value="NAD(P)-bd_dom_sf"/>
</dbReference>
<gene>
    <name evidence="6" type="primary">LOC100905181</name>
</gene>
<evidence type="ECO:0000313" key="6">
    <source>
        <dbReference type="RefSeq" id="XP_003741906.1"/>
    </source>
</evidence>
<protein>
    <submittedName>
        <fullName evidence="6">Short-chain dehydrogenase/reductase family 16C member 6</fullName>
    </submittedName>
</protein>
<comment type="similarity">
    <text evidence="1 3">Belongs to the short-chain dehydrogenases/reductases (SDR) family.</text>
</comment>
<keyword evidence="4" id="KW-0732">Signal</keyword>
<dbReference type="PANTHER" id="PTHR24322">
    <property type="entry name" value="PKSB"/>
    <property type="match status" value="1"/>
</dbReference>
<dbReference type="KEGG" id="goe:100905181"/>
<dbReference type="SUPFAM" id="SSF51735">
    <property type="entry name" value="NAD(P)-binding Rossmann-fold domains"/>
    <property type="match status" value="1"/>
</dbReference>
<evidence type="ECO:0000313" key="5">
    <source>
        <dbReference type="Proteomes" id="UP000694867"/>
    </source>
</evidence>
<sequence length="329" mass="36219">MGYVLVLFNWIIYIVEMSRLISRGIRAIFNHFFGVFRPPPPKDVKDRVVVVAGAASGLGSEISHRFARLGAQVIMLDIDEHANLQAANELRRMGNNKVFSFPCDVSVESQVNAVAAKILKFFGKVDILVNNATRCEPHSASPLIQSPSESIQKTLFVNLLSHFWMTRAFLPSMIEKKSGHIVAISSLSGLMGTSKYSSFCASQHGVMGAMSAMASELEDYPGIYVSTACPVVEGPSVVESALPPAVRKFLDLELPSQRETASLIVDAVLRNREFVIIPRGFTILRWIDQLLPQKLSKFAQEAFMKENSGTPTPLFQGSTLRMTNGNSCH</sequence>
<evidence type="ECO:0000256" key="3">
    <source>
        <dbReference type="RuleBase" id="RU000363"/>
    </source>
</evidence>
<evidence type="ECO:0000256" key="1">
    <source>
        <dbReference type="ARBA" id="ARBA00006484"/>
    </source>
</evidence>
<dbReference type="RefSeq" id="XP_003741906.1">
    <property type="nucleotide sequence ID" value="XM_003741858.2"/>
</dbReference>
<name>A0AAJ6QRZ7_9ACAR</name>